<dbReference type="Proteomes" id="UP001501455">
    <property type="component" value="Unassembled WGS sequence"/>
</dbReference>
<evidence type="ECO:0000313" key="3">
    <source>
        <dbReference type="Proteomes" id="UP001501455"/>
    </source>
</evidence>
<organism evidence="2 3">
    <name type="scientific">Streptomyces prasinosporus</name>
    <dbReference type="NCBI Taxonomy" id="68256"/>
    <lineage>
        <taxon>Bacteria</taxon>
        <taxon>Bacillati</taxon>
        <taxon>Actinomycetota</taxon>
        <taxon>Actinomycetes</taxon>
        <taxon>Kitasatosporales</taxon>
        <taxon>Streptomycetaceae</taxon>
        <taxon>Streptomyces</taxon>
        <taxon>Streptomyces albogriseolus group</taxon>
    </lineage>
</organism>
<feature type="region of interest" description="Disordered" evidence="1">
    <location>
        <begin position="32"/>
        <end position="53"/>
    </location>
</feature>
<comment type="caution">
    <text evidence="2">The sequence shown here is derived from an EMBL/GenBank/DDBJ whole genome shotgun (WGS) entry which is preliminary data.</text>
</comment>
<evidence type="ECO:0000256" key="1">
    <source>
        <dbReference type="SAM" id="MobiDB-lite"/>
    </source>
</evidence>
<feature type="compositionally biased region" description="Basic and acidic residues" evidence="1">
    <location>
        <begin position="43"/>
        <end position="53"/>
    </location>
</feature>
<evidence type="ECO:0000313" key="2">
    <source>
        <dbReference type="EMBL" id="GAA3496902.1"/>
    </source>
</evidence>
<accession>A0ABP6TR10</accession>
<keyword evidence="3" id="KW-1185">Reference proteome</keyword>
<protein>
    <submittedName>
        <fullName evidence="2">Uncharacterized protein</fullName>
    </submittedName>
</protein>
<name>A0ABP6TR10_9ACTN</name>
<sequence>MKLMLADFADAGGVGVLKTSALRLGWVSQRLDTSHPFTPDTSGTHKEHQEGLQ</sequence>
<proteinExistence type="predicted"/>
<dbReference type="EMBL" id="BAAAXF010000026">
    <property type="protein sequence ID" value="GAA3496902.1"/>
    <property type="molecule type" value="Genomic_DNA"/>
</dbReference>
<gene>
    <name evidence="2" type="ORF">GCM10019016_040030</name>
</gene>
<reference evidence="3" key="1">
    <citation type="journal article" date="2019" name="Int. J. Syst. Evol. Microbiol.">
        <title>The Global Catalogue of Microorganisms (GCM) 10K type strain sequencing project: providing services to taxonomists for standard genome sequencing and annotation.</title>
        <authorList>
            <consortium name="The Broad Institute Genomics Platform"/>
            <consortium name="The Broad Institute Genome Sequencing Center for Infectious Disease"/>
            <person name="Wu L."/>
            <person name="Ma J."/>
        </authorList>
    </citation>
    <scope>NUCLEOTIDE SEQUENCE [LARGE SCALE GENOMIC DNA]</scope>
    <source>
        <strain evidence="3">JCM 4816</strain>
    </source>
</reference>